<accession>A0ABN3RXL7</accession>
<comment type="caution">
    <text evidence="2">The sequence shown here is derived from an EMBL/GenBank/DDBJ whole genome shotgun (WGS) entry which is preliminary data.</text>
</comment>
<organism evidence="2 3">
    <name type="scientific">Nonomuraea recticatena</name>
    <dbReference type="NCBI Taxonomy" id="46178"/>
    <lineage>
        <taxon>Bacteria</taxon>
        <taxon>Bacillati</taxon>
        <taxon>Actinomycetota</taxon>
        <taxon>Actinomycetes</taxon>
        <taxon>Streptosporangiales</taxon>
        <taxon>Streptosporangiaceae</taxon>
        <taxon>Nonomuraea</taxon>
    </lineage>
</organism>
<sequence>MPGSTGRPDTQETPASPRGNPDSQRQVSATGPASSPRSARIAASASAVGSCSAERARSNDSAGSLPDSHGSAPTRATAPAIATDLLSDAPRRLIGRACRR</sequence>
<evidence type="ECO:0000313" key="2">
    <source>
        <dbReference type="EMBL" id="GAA2660335.1"/>
    </source>
</evidence>
<keyword evidence="3" id="KW-1185">Reference proteome</keyword>
<feature type="compositionally biased region" description="Low complexity" evidence="1">
    <location>
        <begin position="32"/>
        <end position="53"/>
    </location>
</feature>
<name>A0ABN3RXL7_9ACTN</name>
<feature type="compositionally biased region" description="Polar residues" evidence="1">
    <location>
        <begin position="21"/>
        <end position="31"/>
    </location>
</feature>
<protein>
    <submittedName>
        <fullName evidence="2">Uncharacterized protein</fullName>
    </submittedName>
</protein>
<gene>
    <name evidence="2" type="ORF">GCM10010412_032690</name>
</gene>
<dbReference type="EMBL" id="BAAATE010000007">
    <property type="protein sequence ID" value="GAA2660335.1"/>
    <property type="molecule type" value="Genomic_DNA"/>
</dbReference>
<evidence type="ECO:0000256" key="1">
    <source>
        <dbReference type="SAM" id="MobiDB-lite"/>
    </source>
</evidence>
<dbReference type="Proteomes" id="UP001501666">
    <property type="component" value="Unassembled WGS sequence"/>
</dbReference>
<proteinExistence type="predicted"/>
<reference evidence="2 3" key="1">
    <citation type="journal article" date="2019" name="Int. J. Syst. Evol. Microbiol.">
        <title>The Global Catalogue of Microorganisms (GCM) 10K type strain sequencing project: providing services to taxonomists for standard genome sequencing and annotation.</title>
        <authorList>
            <consortium name="The Broad Institute Genomics Platform"/>
            <consortium name="The Broad Institute Genome Sequencing Center for Infectious Disease"/>
            <person name="Wu L."/>
            <person name="Ma J."/>
        </authorList>
    </citation>
    <scope>NUCLEOTIDE SEQUENCE [LARGE SCALE GENOMIC DNA]</scope>
    <source>
        <strain evidence="2 3">JCM 6835</strain>
    </source>
</reference>
<feature type="region of interest" description="Disordered" evidence="1">
    <location>
        <begin position="1"/>
        <end position="83"/>
    </location>
</feature>
<feature type="compositionally biased region" description="Low complexity" evidence="1">
    <location>
        <begin position="72"/>
        <end position="83"/>
    </location>
</feature>
<evidence type="ECO:0000313" key="3">
    <source>
        <dbReference type="Proteomes" id="UP001501666"/>
    </source>
</evidence>